<evidence type="ECO:0000313" key="2">
    <source>
        <dbReference type="EMBL" id="KAG8180053.1"/>
    </source>
</evidence>
<dbReference type="AlphaFoldDB" id="A0AAV6U867"/>
<reference evidence="2 3" key="1">
    <citation type="journal article" date="2022" name="Nat. Ecol. Evol.">
        <title>A masculinizing supergene underlies an exaggerated male reproductive morph in a spider.</title>
        <authorList>
            <person name="Hendrickx F."/>
            <person name="De Corte Z."/>
            <person name="Sonet G."/>
            <person name="Van Belleghem S.M."/>
            <person name="Kostlbacher S."/>
            <person name="Vangestel C."/>
        </authorList>
    </citation>
    <scope>NUCLEOTIDE SEQUENCE [LARGE SCALE GENOMIC DNA]</scope>
    <source>
        <strain evidence="2">W744_W776</strain>
    </source>
</reference>
<accession>A0AAV6U867</accession>
<comment type="caution">
    <text evidence="2">The sequence shown here is derived from an EMBL/GenBank/DDBJ whole genome shotgun (WGS) entry which is preliminary data.</text>
</comment>
<evidence type="ECO:0000313" key="3">
    <source>
        <dbReference type="Proteomes" id="UP000827092"/>
    </source>
</evidence>
<evidence type="ECO:0000256" key="1">
    <source>
        <dbReference type="SAM" id="MobiDB-lite"/>
    </source>
</evidence>
<sequence>MVDRNFGWSRQRGLNKVKFLDVSAKPKAVHTPSSHQQHCRGGGISSGRSTRSFTEWWTETLVGHDNMNMV</sequence>
<keyword evidence="3" id="KW-1185">Reference proteome</keyword>
<protein>
    <submittedName>
        <fullName evidence="2">Uncharacterized protein</fullName>
    </submittedName>
</protein>
<feature type="region of interest" description="Disordered" evidence="1">
    <location>
        <begin position="28"/>
        <end position="49"/>
    </location>
</feature>
<organism evidence="2 3">
    <name type="scientific">Oedothorax gibbosus</name>
    <dbReference type="NCBI Taxonomy" id="931172"/>
    <lineage>
        <taxon>Eukaryota</taxon>
        <taxon>Metazoa</taxon>
        <taxon>Ecdysozoa</taxon>
        <taxon>Arthropoda</taxon>
        <taxon>Chelicerata</taxon>
        <taxon>Arachnida</taxon>
        <taxon>Araneae</taxon>
        <taxon>Araneomorphae</taxon>
        <taxon>Entelegynae</taxon>
        <taxon>Araneoidea</taxon>
        <taxon>Linyphiidae</taxon>
        <taxon>Erigoninae</taxon>
        <taxon>Oedothorax</taxon>
    </lineage>
</organism>
<dbReference type="Proteomes" id="UP000827092">
    <property type="component" value="Unassembled WGS sequence"/>
</dbReference>
<dbReference type="EMBL" id="JAFNEN010000588">
    <property type="protein sequence ID" value="KAG8180053.1"/>
    <property type="molecule type" value="Genomic_DNA"/>
</dbReference>
<name>A0AAV6U867_9ARAC</name>
<proteinExistence type="predicted"/>
<gene>
    <name evidence="2" type="ORF">JTE90_023670</name>
</gene>